<dbReference type="EMBL" id="CP133720">
    <property type="protein sequence ID" value="WMW79867.1"/>
    <property type="molecule type" value="Genomic_DNA"/>
</dbReference>
<feature type="domain" description="Metallo-beta-lactamase" evidence="1">
    <location>
        <begin position="226"/>
        <end position="396"/>
    </location>
</feature>
<evidence type="ECO:0000313" key="2">
    <source>
        <dbReference type="EMBL" id="WMW79867.1"/>
    </source>
</evidence>
<proteinExistence type="predicted"/>
<dbReference type="InterPro" id="IPR045761">
    <property type="entry name" value="ODP_dom"/>
</dbReference>
<reference evidence="2" key="1">
    <citation type="submission" date="2023-09" db="EMBL/GenBank/DDBJ databases">
        <title>Undibacterium sp. 20NA77.5 isolated from freshwater.</title>
        <authorList>
            <person name="Le V."/>
            <person name="Ko S.-R."/>
            <person name="Ahn C.-Y."/>
            <person name="Oh H.-M."/>
        </authorList>
    </citation>
    <scope>NUCLEOTIDE SEQUENCE</scope>
    <source>
        <strain evidence="2">20NA77.5</strain>
    </source>
</reference>
<dbReference type="InterPro" id="IPR050855">
    <property type="entry name" value="NDM-1-like"/>
</dbReference>
<dbReference type="PANTHER" id="PTHR42951">
    <property type="entry name" value="METALLO-BETA-LACTAMASE DOMAIN-CONTAINING"/>
    <property type="match status" value="1"/>
</dbReference>
<accession>A0ABY9RF63</accession>
<gene>
    <name evidence="2" type="ORF">RF679_14605</name>
</gene>
<keyword evidence="3" id="KW-1185">Reference proteome</keyword>
<sequence>MIGSRITPNQARQPVQASLEVPAHQTVYLSPTGAFEIRTDTEYPGGIRFNFHIKGNHEGMATVDTLFWRNGDEIERSDASVAKQTYADQVLLVPELLMSQAQNVRDIESPADAHTDYIFKGFEDFIGRPVSVTIRRGDSKVMAARLGSTLYVYDYEAATRTPNQWNVHVSNNGATSAHWQIQSQAVRQREITLDFAAPYREKAARGDLRIDTLAPGVYRVNGAPSNYHSHFVLGDHSMLAFDAPVSSTETALIRTKLENLIPQKAIEHVVLSHTHRDHIAGLLSYTKQNAKVYLGKGGQVAVQRQFGSSLDQQLVEIKGDQIIDLGNRRIHLASVHSRHAEEMLVAFDEQSGIVFQGDLLTLAEHGPVATAFEVNQELFDLIKARAWSVTAIVGVHGRVSNMEELKQSLELKASRER</sequence>
<dbReference type="PANTHER" id="PTHR42951:SF20">
    <property type="entry name" value="BETA LACTAMASE"/>
    <property type="match status" value="1"/>
</dbReference>
<dbReference type="Proteomes" id="UP001181355">
    <property type="component" value="Chromosome"/>
</dbReference>
<dbReference type="SUPFAM" id="SSF56281">
    <property type="entry name" value="Metallo-hydrolase/oxidoreductase"/>
    <property type="match status" value="1"/>
</dbReference>
<dbReference type="RefSeq" id="WP_309481360.1">
    <property type="nucleotide sequence ID" value="NZ_CP133720.1"/>
</dbReference>
<evidence type="ECO:0000259" key="1">
    <source>
        <dbReference type="SMART" id="SM00849"/>
    </source>
</evidence>
<name>A0ABY9RF63_9BURK</name>
<protein>
    <recommendedName>
        <fullName evidence="1">Metallo-beta-lactamase domain-containing protein</fullName>
    </recommendedName>
</protein>
<evidence type="ECO:0000313" key="3">
    <source>
        <dbReference type="Proteomes" id="UP001181355"/>
    </source>
</evidence>
<organism evidence="2 3">
    <name type="scientific">Undibacterium cyanobacteriorum</name>
    <dbReference type="NCBI Taxonomy" id="3073561"/>
    <lineage>
        <taxon>Bacteria</taxon>
        <taxon>Pseudomonadati</taxon>
        <taxon>Pseudomonadota</taxon>
        <taxon>Betaproteobacteria</taxon>
        <taxon>Burkholderiales</taxon>
        <taxon>Oxalobacteraceae</taxon>
        <taxon>Undibacterium</taxon>
    </lineage>
</organism>
<dbReference type="Pfam" id="PF19583">
    <property type="entry name" value="ODP"/>
    <property type="match status" value="1"/>
</dbReference>
<dbReference type="InterPro" id="IPR001279">
    <property type="entry name" value="Metallo-B-lactamas"/>
</dbReference>
<dbReference type="Gene3D" id="3.60.15.10">
    <property type="entry name" value="Ribonuclease Z/Hydroxyacylglutathione hydrolase-like"/>
    <property type="match status" value="1"/>
</dbReference>
<dbReference type="SMART" id="SM00849">
    <property type="entry name" value="Lactamase_B"/>
    <property type="match status" value="1"/>
</dbReference>
<dbReference type="InterPro" id="IPR036866">
    <property type="entry name" value="RibonucZ/Hydroxyglut_hydro"/>
</dbReference>